<protein>
    <submittedName>
        <fullName evidence="1">Uncharacterized protein</fullName>
    </submittedName>
</protein>
<evidence type="ECO:0000313" key="1">
    <source>
        <dbReference type="EMBL" id="AYW90630.1"/>
    </source>
</evidence>
<sequence>MCNHIQYNSTNNTSLLENYQHWVDHCTDWAIEGGLSTHKVKVFRRLRLCNLVLSDGRAVSMVMPSCLGKLRGLGIRPVDIQLTDASTRIGDRYMTSPLLGVLISECSRLHLVSLQHALEQMISQINKIDTQEQLAILCWFALLEGYQTIIQALVLLDSQPGYSLDIFIRTQMTRFPTLLQLSDEYLFFAYFGDWPEWISR</sequence>
<reference evidence="1" key="1">
    <citation type="submission" date="2018-11" db="EMBL/GenBank/DDBJ databases">
        <title>FDA dAtabase for Regulatory Grade micrObial Sequences (FDA-ARGOS): Supporting development and validation of Infectious Disease Dx tests.</title>
        <authorList>
            <person name="Bliska J."/>
            <person name="Cleland M.-M."/>
            <person name="Tallon L."/>
            <person name="Sadzewicz L."/>
            <person name="Zhao X."/>
            <person name="Vavikolanu K."/>
            <person name="Mehta A."/>
            <person name="Aluvathingal J."/>
            <person name="Nadendla S."/>
            <person name="Yan Y."/>
            <person name="Sichtig H."/>
        </authorList>
    </citation>
    <scope>NUCLEOTIDE SEQUENCE [LARGE SCALE GENOMIC DNA]</scope>
    <source>
        <strain evidence="1">FDAARGOS_581</strain>
    </source>
</reference>
<organism evidence="1 2">
    <name type="scientific">Yersinia pseudotuberculosis</name>
    <dbReference type="NCBI Taxonomy" id="633"/>
    <lineage>
        <taxon>Bacteria</taxon>
        <taxon>Pseudomonadati</taxon>
        <taxon>Pseudomonadota</taxon>
        <taxon>Gammaproteobacteria</taxon>
        <taxon>Enterobacterales</taxon>
        <taxon>Yersiniaceae</taxon>
        <taxon>Yersinia</taxon>
    </lineage>
</organism>
<dbReference type="Proteomes" id="UP000268669">
    <property type="component" value="Chromosome"/>
</dbReference>
<dbReference type="EMBL" id="CP033713">
    <property type="protein sequence ID" value="AYW90630.1"/>
    <property type="molecule type" value="Genomic_DNA"/>
</dbReference>
<proteinExistence type="predicted"/>
<accession>A0ABM7ADT7</accession>
<evidence type="ECO:0000313" key="2">
    <source>
        <dbReference type="Proteomes" id="UP000268669"/>
    </source>
</evidence>
<keyword evidence="2" id="KW-1185">Reference proteome</keyword>
<dbReference type="RefSeq" id="WP_123784345.1">
    <property type="nucleotide sequence ID" value="NZ_CP033713.1"/>
</dbReference>
<gene>
    <name evidence="1" type="ORF">EGX47_04340</name>
</gene>
<name>A0ABM7ADT7_YERPU</name>